<organism evidence="3 4">
    <name type="scientific">candidate division LCP-89 bacterium B3_LCP</name>
    <dbReference type="NCBI Taxonomy" id="2012998"/>
    <lineage>
        <taxon>Bacteria</taxon>
        <taxon>Pseudomonadati</taxon>
        <taxon>Bacteria division LCP-89</taxon>
    </lineage>
</organism>
<name>A0A532V3Z3_UNCL8</name>
<dbReference type="InterPro" id="IPR007730">
    <property type="entry name" value="SPOR-like_dom"/>
</dbReference>
<sequence>MLRLLFCMALPALLFAQDGYNAYNHGRLAQAYNHLQGGIGGPGEIDFLRAALTTNADSAVAVYSQVVLSNSGSEISKRALDRIRQYYYAQGYYGRADEIAKELTGWELPQKRLRTPESTPPPPFVLTSEVHPIPEKPQQTEDAKTEDDSALYGLQVGAFSNKTNAQNLKKDLERLGYRIEILSPADNPTNLYMIRAVGYSSVEEAFAAAEKIQAKFNLKPVVISLNGEE</sequence>
<dbReference type="GO" id="GO:0042834">
    <property type="term" value="F:peptidoglycan binding"/>
    <property type="evidence" value="ECO:0007669"/>
    <property type="project" value="InterPro"/>
</dbReference>
<dbReference type="SUPFAM" id="SSF110997">
    <property type="entry name" value="Sporulation related repeat"/>
    <property type="match status" value="1"/>
</dbReference>
<protein>
    <recommendedName>
        <fullName evidence="2">SPOR domain-containing protein</fullName>
    </recommendedName>
</protein>
<accession>A0A532V3Z3</accession>
<dbReference type="Pfam" id="PF05036">
    <property type="entry name" value="SPOR"/>
    <property type="match status" value="1"/>
</dbReference>
<dbReference type="Proteomes" id="UP000319619">
    <property type="component" value="Unassembled WGS sequence"/>
</dbReference>
<evidence type="ECO:0000313" key="4">
    <source>
        <dbReference type="Proteomes" id="UP000319619"/>
    </source>
</evidence>
<proteinExistence type="predicted"/>
<dbReference type="AlphaFoldDB" id="A0A532V3Z3"/>
<dbReference type="Gene3D" id="3.30.70.1070">
    <property type="entry name" value="Sporulation related repeat"/>
    <property type="match status" value="1"/>
</dbReference>
<feature type="signal peptide" evidence="1">
    <location>
        <begin position="1"/>
        <end position="16"/>
    </location>
</feature>
<evidence type="ECO:0000256" key="1">
    <source>
        <dbReference type="SAM" id="SignalP"/>
    </source>
</evidence>
<feature type="chain" id="PRO_5021850041" description="SPOR domain-containing protein" evidence="1">
    <location>
        <begin position="17"/>
        <end position="229"/>
    </location>
</feature>
<comment type="caution">
    <text evidence="3">The sequence shown here is derived from an EMBL/GenBank/DDBJ whole genome shotgun (WGS) entry which is preliminary data.</text>
</comment>
<evidence type="ECO:0000259" key="2">
    <source>
        <dbReference type="PROSITE" id="PS51724"/>
    </source>
</evidence>
<dbReference type="EMBL" id="NJBN01000002">
    <property type="protein sequence ID" value="TKJ41842.1"/>
    <property type="molecule type" value="Genomic_DNA"/>
</dbReference>
<reference evidence="3 4" key="1">
    <citation type="submission" date="2017-06" db="EMBL/GenBank/DDBJ databases">
        <title>Novel microbial phyla capable of carbon fixation and sulfur reduction in deep-sea sediments.</title>
        <authorList>
            <person name="Huang J."/>
            <person name="Baker B."/>
            <person name="Wang Y."/>
        </authorList>
    </citation>
    <scope>NUCLEOTIDE SEQUENCE [LARGE SCALE GENOMIC DNA]</scope>
    <source>
        <strain evidence="3">B3_LCP</strain>
    </source>
</reference>
<evidence type="ECO:0000313" key="3">
    <source>
        <dbReference type="EMBL" id="TKJ41842.1"/>
    </source>
</evidence>
<dbReference type="InterPro" id="IPR036680">
    <property type="entry name" value="SPOR-like_sf"/>
</dbReference>
<feature type="domain" description="SPOR" evidence="2">
    <location>
        <begin position="146"/>
        <end position="225"/>
    </location>
</feature>
<dbReference type="PROSITE" id="PS51724">
    <property type="entry name" value="SPOR"/>
    <property type="match status" value="1"/>
</dbReference>
<gene>
    <name evidence="3" type="ORF">CEE37_04545</name>
</gene>
<keyword evidence="1" id="KW-0732">Signal</keyword>